<dbReference type="InterPro" id="IPR036736">
    <property type="entry name" value="ACP-like_sf"/>
</dbReference>
<protein>
    <submittedName>
        <fullName evidence="2">Acyl carrier protein</fullName>
    </submittedName>
</protein>
<evidence type="ECO:0000313" key="2">
    <source>
        <dbReference type="EMBL" id="NLW36647.1"/>
    </source>
</evidence>
<evidence type="ECO:0000259" key="1">
    <source>
        <dbReference type="PROSITE" id="PS50075"/>
    </source>
</evidence>
<proteinExistence type="predicted"/>
<sequence>MEQIKEQITEFITANFLFDESITLGAEDSLLDTGVIDSTGVLELVAFIEETYGIKIEDEEIVPENLDSINNISLYISQKLSQVSAGQAAN</sequence>
<name>A0A971S2U3_9BACT</name>
<reference evidence="2" key="1">
    <citation type="journal article" date="2020" name="Biotechnol. Biofuels">
        <title>New insights from the biogas microbiome by comprehensive genome-resolved metagenomics of nearly 1600 species originating from multiple anaerobic digesters.</title>
        <authorList>
            <person name="Campanaro S."/>
            <person name="Treu L."/>
            <person name="Rodriguez-R L.M."/>
            <person name="Kovalovszki A."/>
            <person name="Ziels R.M."/>
            <person name="Maus I."/>
            <person name="Zhu X."/>
            <person name="Kougias P.G."/>
            <person name="Basile A."/>
            <person name="Luo G."/>
            <person name="Schluter A."/>
            <person name="Konstantinidis K.T."/>
            <person name="Angelidaki I."/>
        </authorList>
    </citation>
    <scope>NUCLEOTIDE SEQUENCE</scope>
    <source>
        <strain evidence="2">AS06rmzACSIP_7</strain>
    </source>
</reference>
<dbReference type="Gene3D" id="1.10.1200.10">
    <property type="entry name" value="ACP-like"/>
    <property type="match status" value="1"/>
</dbReference>
<gene>
    <name evidence="2" type="ORF">GXY80_14390</name>
</gene>
<dbReference type="Pfam" id="PF00550">
    <property type="entry name" value="PP-binding"/>
    <property type="match status" value="1"/>
</dbReference>
<accession>A0A971S2U3</accession>
<dbReference type="PROSITE" id="PS50075">
    <property type="entry name" value="CARRIER"/>
    <property type="match status" value="1"/>
</dbReference>
<evidence type="ECO:0000313" key="3">
    <source>
        <dbReference type="Proteomes" id="UP000777265"/>
    </source>
</evidence>
<dbReference type="EMBL" id="JAAYEE010000277">
    <property type="protein sequence ID" value="NLW36647.1"/>
    <property type="molecule type" value="Genomic_DNA"/>
</dbReference>
<dbReference type="SUPFAM" id="SSF47336">
    <property type="entry name" value="ACP-like"/>
    <property type="match status" value="1"/>
</dbReference>
<reference evidence="2" key="2">
    <citation type="submission" date="2020-01" db="EMBL/GenBank/DDBJ databases">
        <authorList>
            <person name="Campanaro S."/>
        </authorList>
    </citation>
    <scope>NUCLEOTIDE SEQUENCE</scope>
    <source>
        <strain evidence="2">AS06rmzACSIP_7</strain>
    </source>
</reference>
<dbReference type="InterPro" id="IPR009081">
    <property type="entry name" value="PP-bd_ACP"/>
</dbReference>
<comment type="caution">
    <text evidence="2">The sequence shown here is derived from an EMBL/GenBank/DDBJ whole genome shotgun (WGS) entry which is preliminary data.</text>
</comment>
<dbReference type="AlphaFoldDB" id="A0A971S2U3"/>
<dbReference type="Proteomes" id="UP000777265">
    <property type="component" value="Unassembled WGS sequence"/>
</dbReference>
<organism evidence="2 3">
    <name type="scientific">Syntrophorhabdus aromaticivorans</name>
    <dbReference type="NCBI Taxonomy" id="328301"/>
    <lineage>
        <taxon>Bacteria</taxon>
        <taxon>Pseudomonadati</taxon>
        <taxon>Thermodesulfobacteriota</taxon>
        <taxon>Syntrophorhabdia</taxon>
        <taxon>Syntrophorhabdales</taxon>
        <taxon>Syntrophorhabdaceae</taxon>
        <taxon>Syntrophorhabdus</taxon>
    </lineage>
</organism>
<feature type="domain" description="Carrier" evidence="1">
    <location>
        <begin position="1"/>
        <end position="80"/>
    </location>
</feature>